<dbReference type="Gene3D" id="3.30.365.10">
    <property type="entry name" value="Aldehyde oxidase/xanthine dehydrogenase, molybdopterin binding domain"/>
    <property type="match status" value="4"/>
</dbReference>
<dbReference type="PIRSF" id="PIRSF036389">
    <property type="entry name" value="IOR_B"/>
    <property type="match status" value="1"/>
</dbReference>
<dbReference type="RefSeq" id="WP_338893589.1">
    <property type="nucleotide sequence ID" value="NZ_CP147846.1"/>
</dbReference>
<dbReference type="PANTHER" id="PTHR47495">
    <property type="entry name" value="ALDEHYDE DEHYDROGENASE"/>
    <property type="match status" value="1"/>
</dbReference>
<dbReference type="InterPro" id="IPR046867">
    <property type="entry name" value="AldOxase/xan_DH_MoCoBD2"/>
</dbReference>
<evidence type="ECO:0000313" key="4">
    <source>
        <dbReference type="Proteomes" id="UP001432000"/>
    </source>
</evidence>
<gene>
    <name evidence="3" type="ORF">WDS16_23825</name>
</gene>
<protein>
    <submittedName>
        <fullName evidence="3">Molybdopterin cofactor-binding domain-containing protein</fullName>
    </submittedName>
</protein>
<feature type="chain" id="PRO_5045349142" evidence="1">
    <location>
        <begin position="29"/>
        <end position="709"/>
    </location>
</feature>
<accession>A0ABZ2PX51</accession>
<dbReference type="InterPro" id="IPR008274">
    <property type="entry name" value="AldOxase/xan_DH_MoCoBD1"/>
</dbReference>
<keyword evidence="1" id="KW-0732">Signal</keyword>
<dbReference type="SUPFAM" id="SSF56003">
    <property type="entry name" value="Molybdenum cofactor-binding domain"/>
    <property type="match status" value="2"/>
</dbReference>
<dbReference type="SMART" id="SM01008">
    <property type="entry name" value="Ald_Xan_dh_C"/>
    <property type="match status" value="1"/>
</dbReference>
<dbReference type="PANTHER" id="PTHR47495:SF1">
    <property type="entry name" value="BLL3820 PROTEIN"/>
    <property type="match status" value="1"/>
</dbReference>
<feature type="domain" description="Aldehyde oxidase/xanthine dehydrogenase a/b hammerhead" evidence="2">
    <location>
        <begin position="210"/>
        <end position="288"/>
    </location>
</feature>
<dbReference type="InterPro" id="IPR000674">
    <property type="entry name" value="Ald_Oxase/Xan_DH_a/b"/>
</dbReference>
<dbReference type="Proteomes" id="UP001432000">
    <property type="component" value="Chromosome"/>
</dbReference>
<evidence type="ECO:0000259" key="2">
    <source>
        <dbReference type="SMART" id="SM01008"/>
    </source>
</evidence>
<feature type="signal peptide" evidence="1">
    <location>
        <begin position="1"/>
        <end position="28"/>
    </location>
</feature>
<reference evidence="3 4" key="1">
    <citation type="submission" date="2024-03" db="EMBL/GenBank/DDBJ databases">
        <title>Natural products discovery in diverse microorganisms through a two-stage MS feature dereplication strategy.</title>
        <authorList>
            <person name="Zhang R."/>
        </authorList>
    </citation>
    <scope>NUCLEOTIDE SEQUENCE [LARGE SCALE GENOMIC DNA]</scope>
    <source>
        <strain evidence="3 4">18930</strain>
    </source>
</reference>
<dbReference type="Gene3D" id="3.90.1170.50">
    <property type="entry name" value="Aldehyde oxidase/xanthine dehydrogenase, a/b hammerhead"/>
    <property type="match status" value="1"/>
</dbReference>
<dbReference type="InterPro" id="IPR052516">
    <property type="entry name" value="N-heterocyclic_Hydroxylase"/>
</dbReference>
<sequence length="709" mass="74861">MQVSRRAFLTTLLLAPTLTVAVSPKAVAAPAVAGTDLGDVLILAGRPTEHLLVVLEVRTDGTVGLVLPRAEVGQGLTTSLAMLVAEELDIALDAVETSLADARPELLFNQMTGSSNSIRAMYWPIRHAAAGARARLIAAAALRFSVLPQEISLTGGILIAADGRTMGIGDVAVAAADPLLKVIPSEPKPSEEFRLIGTSTRRVDARAMVTGSFEYALDLDVPGAMPVVVRRAPSIGGEVADVDKGALAALPGVIDVAVIPTGVAVMAETFGQAIDAAAAARVTWTAGSVDAENDETIRARLRSAVEPFVTTGELTAEFDFAFVSHAAMETNSAVADVRSDSAEIWGSMQTPIIAKQVIARVLGMPVDAVIVHVVSGGGSFGRRLFFDAPLEAARISQAMGRKVRLMWTRVDDMRHGRARPASHHRFTVRTDRTDVSSFEHRIAAVATDFSHGFGEILTASGSGASGRSVFSRTVATPYAFGDVIETLREVNLPMNTGSWRSVFSATSRGAAEIVVDRTAAALGIDPVEFRRSRLADPRHRAVLDAVAAESDWGRQLPDGWAQGVGFHAEYRSCVAYVVDLDATDPGRPRVRRAVVAVDVGKVIDPSGLEAQMLGGLTDAISTTLSAGLHIDAGLPLEGSFSQFHFARQVDSPTDFRMIVIDGADQPGGAGELGVPAAVGAVANAYERATGETVRSFPIHFDTNFEPFPR</sequence>
<dbReference type="InterPro" id="IPR037165">
    <property type="entry name" value="AldOxase/xan_DH_Mopterin-bd_sf"/>
</dbReference>
<evidence type="ECO:0000313" key="3">
    <source>
        <dbReference type="EMBL" id="WXG71813.1"/>
    </source>
</evidence>
<keyword evidence="4" id="KW-1185">Reference proteome</keyword>
<dbReference type="InterPro" id="IPR012368">
    <property type="entry name" value="OxRdtase_Mopterin-bd_su_IorB"/>
</dbReference>
<dbReference type="Pfam" id="PF02738">
    <property type="entry name" value="MoCoBD_1"/>
    <property type="match status" value="1"/>
</dbReference>
<organism evidence="3 4">
    <name type="scientific">Rhodococcus sovatensis</name>
    <dbReference type="NCBI Taxonomy" id="1805840"/>
    <lineage>
        <taxon>Bacteria</taxon>
        <taxon>Bacillati</taxon>
        <taxon>Actinomycetota</taxon>
        <taxon>Actinomycetes</taxon>
        <taxon>Mycobacteriales</taxon>
        <taxon>Nocardiaceae</taxon>
        <taxon>Rhodococcus</taxon>
    </lineage>
</organism>
<dbReference type="EMBL" id="CP147846">
    <property type="protein sequence ID" value="WXG71813.1"/>
    <property type="molecule type" value="Genomic_DNA"/>
</dbReference>
<name>A0ABZ2PX51_9NOCA</name>
<dbReference type="PROSITE" id="PS51318">
    <property type="entry name" value="TAT"/>
    <property type="match status" value="1"/>
</dbReference>
<dbReference type="Pfam" id="PF20256">
    <property type="entry name" value="MoCoBD_2"/>
    <property type="match status" value="2"/>
</dbReference>
<evidence type="ECO:0000256" key="1">
    <source>
        <dbReference type="SAM" id="SignalP"/>
    </source>
</evidence>
<dbReference type="InterPro" id="IPR006311">
    <property type="entry name" value="TAT_signal"/>
</dbReference>
<proteinExistence type="predicted"/>